<organism evidence="3 4">
    <name type="scientific">Equus przewalskii</name>
    <name type="common">Przewalski's horse</name>
    <name type="synonym">Equus caballus przewalskii</name>
    <dbReference type="NCBI Taxonomy" id="9798"/>
    <lineage>
        <taxon>Eukaryota</taxon>
        <taxon>Metazoa</taxon>
        <taxon>Chordata</taxon>
        <taxon>Craniata</taxon>
        <taxon>Vertebrata</taxon>
        <taxon>Euteleostomi</taxon>
        <taxon>Mammalia</taxon>
        <taxon>Eutheria</taxon>
        <taxon>Laurasiatheria</taxon>
        <taxon>Perissodactyla</taxon>
        <taxon>Equidae</taxon>
        <taxon>Equus</taxon>
    </lineage>
</organism>
<name>A0ABM2F7F3_EQUPR</name>
<dbReference type="RefSeq" id="XP_008527312.1">
    <property type="nucleotide sequence ID" value="XM_008529090.2"/>
</dbReference>
<gene>
    <name evidence="4" type="primary">MYZAP</name>
</gene>
<proteinExistence type="predicted"/>
<keyword evidence="1" id="KW-0175">Coiled coil</keyword>
<dbReference type="GeneID" id="103556811"/>
<evidence type="ECO:0000313" key="4">
    <source>
        <dbReference type="RefSeq" id="XP_008527312.1"/>
    </source>
</evidence>
<reference evidence="4" key="2">
    <citation type="submission" date="2025-08" db="UniProtKB">
        <authorList>
            <consortium name="RefSeq"/>
        </authorList>
    </citation>
    <scope>IDENTIFICATION</scope>
    <source>
        <tissue evidence="4">Blood</tissue>
    </source>
</reference>
<dbReference type="InterPro" id="IPR051375">
    <property type="entry name" value="Tuftelin_GRINL1A/MYZAP/CCD68"/>
</dbReference>
<evidence type="ECO:0000256" key="1">
    <source>
        <dbReference type="SAM" id="Coils"/>
    </source>
</evidence>
<dbReference type="PANTHER" id="PTHR23171:SF2">
    <property type="entry name" value="MYOCARDIAL ZONULA ADHERENS PROTEIN"/>
    <property type="match status" value="1"/>
</dbReference>
<evidence type="ECO:0000313" key="3">
    <source>
        <dbReference type="Proteomes" id="UP001652662"/>
    </source>
</evidence>
<sequence length="428" mass="50057">MLRSTSTVTLLSGGGARAPGAPSRRANVCRLRLTVPPENPVSEQSEKKIERKEQYPDLSNGEPARKLPQGVVYGVVRRSDQNQQKEMVVYGWSTNQLKEEMNYIKDVRATLEKVRKRMYGDYDEMRRKIRQLTQELSKTLVDVTLENSDIKDQIRNLQQTYEASMDKLREKQRQLEVAQVENKLLRMKVESSQEANAEVMREMTKKLYSQYEEKLHEEQQKHNAEKEALLEETNSFLKAIEEANKKMLAAEISLEEKDQRIGELDRLIERMEKERHQLQLQLLEHETEMSGEITDSDKERYQQLEEASASLRERIRHLDDMVHCQQKKVKQMVEEIESLKKKVQQKQLLILQLLEKISFLEGENNELQSRLDYLIETQSKTDVETREIGVSCDLLPSPTGRTREIAMPSRNYTPYTRVLELTMKKTLT</sequence>
<feature type="region of interest" description="Disordered" evidence="2">
    <location>
        <begin position="36"/>
        <end position="64"/>
    </location>
</feature>
<feature type="region of interest" description="Disordered" evidence="2">
    <location>
        <begin position="1"/>
        <end position="24"/>
    </location>
</feature>
<evidence type="ECO:0000256" key="2">
    <source>
        <dbReference type="SAM" id="MobiDB-lite"/>
    </source>
</evidence>
<keyword evidence="3" id="KW-1185">Reference proteome</keyword>
<reference evidence="3" key="1">
    <citation type="submission" date="2025-05" db="UniProtKB">
        <authorList>
            <consortium name="RefSeq"/>
        </authorList>
    </citation>
    <scope>NUCLEOTIDE SEQUENCE [LARGE SCALE GENOMIC DNA]</scope>
</reference>
<accession>A0ABM2F7F3</accession>
<dbReference type="PANTHER" id="PTHR23171">
    <property type="entry name" value="GDOWN1"/>
    <property type="match status" value="1"/>
</dbReference>
<dbReference type="Proteomes" id="UP001652662">
    <property type="component" value="Chromosome 1"/>
</dbReference>
<protein>
    <submittedName>
        <fullName evidence="4">Myocardial zonula adherens protein isoform X4</fullName>
    </submittedName>
</protein>
<feature type="compositionally biased region" description="Polar residues" evidence="2">
    <location>
        <begin position="1"/>
        <end position="10"/>
    </location>
</feature>
<feature type="coiled-coil region" evidence="1">
    <location>
        <begin position="115"/>
        <end position="377"/>
    </location>
</feature>
<feature type="compositionally biased region" description="Basic and acidic residues" evidence="2">
    <location>
        <begin position="44"/>
        <end position="55"/>
    </location>
</feature>